<dbReference type="PROSITE" id="PS50231">
    <property type="entry name" value="RICIN_B_LECTIN"/>
    <property type="match status" value="1"/>
</dbReference>
<dbReference type="GO" id="GO:0005212">
    <property type="term" value="F:structural constituent of eye lens"/>
    <property type="evidence" value="ECO:0007669"/>
    <property type="project" value="TreeGrafter"/>
</dbReference>
<gene>
    <name evidence="5" type="ORF">NHX12_026251</name>
</gene>
<feature type="region of interest" description="Disordered" evidence="3">
    <location>
        <begin position="540"/>
        <end position="1038"/>
    </location>
</feature>
<dbReference type="GO" id="GO:0007601">
    <property type="term" value="P:visual perception"/>
    <property type="evidence" value="ECO:0007669"/>
    <property type="project" value="TreeGrafter"/>
</dbReference>
<reference evidence="5" key="1">
    <citation type="submission" date="2022-07" db="EMBL/GenBank/DDBJ databases">
        <title>Chromosome-level genome of Muraenolepis orangiensis.</title>
        <authorList>
            <person name="Kim J."/>
        </authorList>
    </citation>
    <scope>NUCLEOTIDE SEQUENCE</scope>
    <source>
        <strain evidence="5">KU_S4_2022</strain>
        <tissue evidence="5">Muscle</tissue>
    </source>
</reference>
<feature type="region of interest" description="Disordered" evidence="3">
    <location>
        <begin position="1220"/>
        <end position="1239"/>
    </location>
</feature>
<feature type="compositionally biased region" description="Low complexity" evidence="3">
    <location>
        <begin position="865"/>
        <end position="878"/>
    </location>
</feature>
<feature type="compositionally biased region" description="Basic and acidic residues" evidence="3">
    <location>
        <begin position="678"/>
        <end position="692"/>
    </location>
</feature>
<comment type="similarity">
    <text evidence="1">Belongs to the beta/gamma-crystallin family.</text>
</comment>
<feature type="region of interest" description="Disordered" evidence="3">
    <location>
        <begin position="488"/>
        <end position="514"/>
    </location>
</feature>
<dbReference type="InterPro" id="IPR001064">
    <property type="entry name" value="Beta/gamma_crystallin"/>
</dbReference>
<evidence type="ECO:0000256" key="3">
    <source>
        <dbReference type="SAM" id="MobiDB-lite"/>
    </source>
</evidence>
<dbReference type="Gene3D" id="2.60.20.10">
    <property type="entry name" value="Crystallins"/>
    <property type="match status" value="6"/>
</dbReference>
<dbReference type="Pfam" id="PF00030">
    <property type="entry name" value="Crystall"/>
    <property type="match status" value="6"/>
</dbReference>
<dbReference type="InterPro" id="IPR050252">
    <property type="entry name" value="Beta/Gamma-Crystallin"/>
</dbReference>
<dbReference type="InterPro" id="IPR035992">
    <property type="entry name" value="Ricin_B-like_lectins"/>
</dbReference>
<feature type="domain" description="Beta/gamma crystallin 'Greek key'" evidence="4">
    <location>
        <begin position="1829"/>
        <end position="1870"/>
    </location>
</feature>
<dbReference type="PANTHER" id="PTHR11818:SF2">
    <property type="entry name" value="BETA_GAMMA CRYSTALLIN DOMAIN-CONTAINING PROTEIN 1"/>
    <property type="match status" value="1"/>
</dbReference>
<feature type="region of interest" description="Disordered" evidence="3">
    <location>
        <begin position="265"/>
        <end position="452"/>
    </location>
</feature>
<feature type="domain" description="Beta/gamma crystallin 'Greek key'" evidence="4">
    <location>
        <begin position="1504"/>
        <end position="1556"/>
    </location>
</feature>
<dbReference type="Pfam" id="PF00652">
    <property type="entry name" value="Ricin_B_lectin"/>
    <property type="match status" value="1"/>
</dbReference>
<dbReference type="SMART" id="SM00247">
    <property type="entry name" value="XTALbg"/>
    <property type="match status" value="6"/>
</dbReference>
<feature type="compositionally biased region" description="Polar residues" evidence="3">
    <location>
        <begin position="714"/>
        <end position="732"/>
    </location>
</feature>
<dbReference type="EMBL" id="JANIIK010000042">
    <property type="protein sequence ID" value="KAJ3606732.1"/>
    <property type="molecule type" value="Genomic_DNA"/>
</dbReference>
<feature type="compositionally biased region" description="Basic and acidic residues" evidence="3">
    <location>
        <begin position="265"/>
        <end position="276"/>
    </location>
</feature>
<feature type="domain" description="Beta/gamma crystallin 'Greek key'" evidence="4">
    <location>
        <begin position="1450"/>
        <end position="1492"/>
    </location>
</feature>
<feature type="compositionally biased region" description="Polar residues" evidence="3">
    <location>
        <begin position="622"/>
        <end position="640"/>
    </location>
</feature>
<dbReference type="PROSITE" id="PS50915">
    <property type="entry name" value="CRYSTALLIN_BETA_GAMMA"/>
    <property type="match status" value="7"/>
</dbReference>
<feature type="compositionally biased region" description="Basic and acidic residues" evidence="3">
    <location>
        <begin position="96"/>
        <end position="128"/>
    </location>
</feature>
<comment type="caution">
    <text evidence="5">The sequence shown here is derived from an EMBL/GenBank/DDBJ whole genome shotgun (WGS) entry which is preliminary data.</text>
</comment>
<feature type="domain" description="Beta/gamma crystallin 'Greek key'" evidence="4">
    <location>
        <begin position="1557"/>
        <end position="1599"/>
    </location>
</feature>
<dbReference type="SUPFAM" id="SSF49695">
    <property type="entry name" value="gamma-Crystallin-like"/>
    <property type="match status" value="3"/>
</dbReference>
<feature type="compositionally biased region" description="Polar residues" evidence="3">
    <location>
        <begin position="836"/>
        <end position="860"/>
    </location>
</feature>
<feature type="compositionally biased region" description="Low complexity" evidence="3">
    <location>
        <begin position="949"/>
        <end position="970"/>
    </location>
</feature>
<feature type="compositionally biased region" description="Polar residues" evidence="3">
    <location>
        <begin position="898"/>
        <end position="914"/>
    </location>
</feature>
<dbReference type="GO" id="GO:0002088">
    <property type="term" value="P:lens development in camera-type eye"/>
    <property type="evidence" value="ECO:0007669"/>
    <property type="project" value="TreeGrafter"/>
</dbReference>
<evidence type="ECO:0000313" key="6">
    <source>
        <dbReference type="Proteomes" id="UP001148018"/>
    </source>
</evidence>
<feature type="region of interest" description="Disordered" evidence="3">
    <location>
        <begin position="1"/>
        <end position="216"/>
    </location>
</feature>
<dbReference type="PANTHER" id="PTHR11818">
    <property type="entry name" value="BETA/GAMMA CRYSTALLIN"/>
    <property type="match status" value="1"/>
</dbReference>
<feature type="domain" description="Beta/gamma crystallin 'Greek key'" evidence="4">
    <location>
        <begin position="1700"/>
        <end position="1737"/>
    </location>
</feature>
<feature type="compositionally biased region" description="Basic and acidic residues" evidence="3">
    <location>
        <begin position="1220"/>
        <end position="1237"/>
    </location>
</feature>
<feature type="compositionally biased region" description="Basic and acidic residues" evidence="3">
    <location>
        <begin position="156"/>
        <end position="167"/>
    </location>
</feature>
<evidence type="ECO:0000259" key="4">
    <source>
        <dbReference type="PROSITE" id="PS50915"/>
    </source>
</evidence>
<keyword evidence="6" id="KW-1185">Reference proteome</keyword>
<feature type="compositionally biased region" description="Low complexity" evidence="3">
    <location>
        <begin position="345"/>
        <end position="360"/>
    </location>
</feature>
<feature type="compositionally biased region" description="Low complexity" evidence="3">
    <location>
        <begin position="763"/>
        <end position="785"/>
    </location>
</feature>
<feature type="domain" description="Beta/gamma crystallin 'Greek key'" evidence="4">
    <location>
        <begin position="1648"/>
        <end position="1690"/>
    </location>
</feature>
<dbReference type="SMART" id="SM00458">
    <property type="entry name" value="RICIN"/>
    <property type="match status" value="1"/>
</dbReference>
<keyword evidence="2" id="KW-0677">Repeat</keyword>
<feature type="compositionally biased region" description="Basic and acidic residues" evidence="3">
    <location>
        <begin position="69"/>
        <end position="83"/>
    </location>
</feature>
<dbReference type="InterPro" id="IPR000772">
    <property type="entry name" value="Ricin_B_lectin"/>
</dbReference>
<dbReference type="InterPro" id="IPR011024">
    <property type="entry name" value="G_crystallin-like"/>
</dbReference>
<protein>
    <recommendedName>
        <fullName evidence="4">Beta/gamma crystallin 'Greek key' domain-containing protein</fullName>
    </recommendedName>
</protein>
<dbReference type="Gene3D" id="2.80.10.50">
    <property type="match status" value="1"/>
</dbReference>
<dbReference type="Proteomes" id="UP001148018">
    <property type="component" value="Unassembled WGS sequence"/>
</dbReference>
<accession>A0A9Q0IN40</accession>
<dbReference type="SUPFAM" id="SSF50370">
    <property type="entry name" value="Ricin B-like lectins"/>
    <property type="match status" value="1"/>
</dbReference>
<feature type="compositionally biased region" description="Basic and acidic residues" evidence="3">
    <location>
        <begin position="588"/>
        <end position="607"/>
    </location>
</feature>
<feature type="domain" description="Beta/gamma crystallin 'Greek key'" evidence="4">
    <location>
        <begin position="1351"/>
        <end position="1403"/>
    </location>
</feature>
<feature type="compositionally biased region" description="Pro residues" evidence="3">
    <location>
        <begin position="1156"/>
        <end position="1168"/>
    </location>
</feature>
<feature type="compositionally biased region" description="Basic and acidic residues" evidence="3">
    <location>
        <begin position="433"/>
        <end position="452"/>
    </location>
</feature>
<feature type="compositionally biased region" description="Acidic residues" evidence="3">
    <location>
        <begin position="144"/>
        <end position="155"/>
    </location>
</feature>
<name>A0A9Q0IN40_9TELE</name>
<evidence type="ECO:0000313" key="5">
    <source>
        <dbReference type="EMBL" id="KAJ3606732.1"/>
    </source>
</evidence>
<feature type="region of interest" description="Disordered" evidence="3">
    <location>
        <begin position="1254"/>
        <end position="1290"/>
    </location>
</feature>
<feature type="compositionally biased region" description="Pro residues" evidence="3">
    <location>
        <begin position="1273"/>
        <end position="1290"/>
    </location>
</feature>
<feature type="region of interest" description="Disordered" evidence="3">
    <location>
        <begin position="1092"/>
        <end position="1173"/>
    </location>
</feature>
<sequence>MFTSYVKSLNDMVFSTSESPKPEESPTGVLGRIGSWFSPWRAQNPRDPEDENAPPAEEQRTPGPGAGSVRERRGEEESPEPVREPWASWQQEDETDARSSDLERWRLSRDIFPDSEKEDAAESAHEDGPFVSTDWQPAERGPREEEEFLDAQEEFQEGRRGRARERAGSGGGSGDRSPVSGDPASGKNASYLTQGAAGRAEGVLHTQAQRKAHAQTGKKLHVYLEEEASVIKRGNDTCAGQEVVCTRLEKVFHVISKTKSLDAIDLPRNDDRKQPEIRTPPRSAHGRLSAPVELATLSDRSGSEPEEAQSDTMVRKNVSRRKPRKLSQGEAESSPLESTPSKAEGVTGSPSPSGGVMTGPQAPGVETHLGEAAGNSASTQCLSEGGKNKTLPAAIQREIPPGKQSKGYRGEARTRPTDTTGAGVDGDMEEEDKLERKTETPESKRRSMKVSRSEVKIFPKKVFINAEPQSGQPGSGNAAQNLRSGLIKPKDAVKDHSKTEVFTGKPKLDEEPKPVIAGRIADRINIFEGQRVGAVKKTFHGPRSADVSPARAAARAATEADVGDGGLRSRSAERLLDPQFSSAPPAKEQAKTVKERARNIDACKTDGKAPASPKLAMAGMSLKTSSSVTQRAASKPSQPDIQDKPALGQKKPGAFVTEIRSERDEPDGAIDVSGPERPQTDPRTEHPEKAPEGTDPLTAPAGAGSDRPGPGSDYQGQANEISQEAETPSRTGARSKKRRSREPACPTDVIKAEGSSDQPPPTSSQQEKAPATSAAALATPALAPTDMAGKVQAHKSLGNTSVDEKHSATDSTPQASDGDDGKAAAGRIGGDMLNSEPRQSAAVTEVSAPQRTVETPTVVTEAQPAASVVTHTTTTARASDSDKTTVNVVHAAGATRDAAQSSPAVNITHTAATETSDKQKDPGSDPRSPVVNGDIHPQPRPINDKPGQAAPAPDSATPSPGKENNNNTTTEGSPLRSPRTRLTSPRGLSGGNLSPQRDAPSSWLDVDVPKQRLRLPELPPRLCSSSSESNLLDTAGDLDDDDFVEKIKNLCAPFSMPPRKHSFLRQPQPPFAMPAIREARFEKTFDPDEFKFGLSKKSQKMGPSLLANRQSAETKANLKPARASLVDRGKRPALDVLSLSGVASPSNASHTCPSPGGSPPDMPSPTSPAPLAGTLYSHAPAALAGSGEALNGEAVVSESVPPLPSFNDVKLPDVLEKYLPREPEKPELSKAGKEQVNTEKPGVRTTLDVAAKKMNEKPGGTPPRSPVTVTMPIPAPKPPSKLAPPAREPLPLPLIHPSQMEPPKGPHRRPGKMVLFESAPCGGQAHEVLRDVADATALQFSPLISVRVVRGCWILYENPGFQGRSIALEEGCLELTNVWAAPNTGPGPHKDPAVLIGSIRLAVCDYVLPYIDLFAEPEGRGRLTAYHDDTVETGSFGVSPSTGSIKVHAGVWLVFSDPGYQGMLAVLEAGEYPFPESWGFPSPFIGSLRPLKMGALKVENPNEVKAVLYQSPGFEGPSVEIDSDLFCFDEEEEENEDEVEQEDKTLKSVGSLKIIGGLWVGYSHPGFEGRQHVLEEGEYQDWGDWGGGSEHFLSLRPVLADFMSPHLKMFSDLDFGTLGANIDLTVPVPSVEDTGFGLRTQSVDVQSGVWVVFEEPDFCGEAYVLEKGLYGSPEDWGALKHTVASVMPIMLENVENSAKFKVQLFSEAGFQGSQVVLEDSVEALQPDFSVSSCRVLAGSWLAFEGAGFAGRMYVLEVGGYSDLRAMGCLCADTGILSLQTTGFEFSLPSVTLFERSALRGKRVLLTAGTVNLQLAGACSRSQSLVVEGGMWVLYEEINYRGHQILLRPGDIPDWRGFSGWPKIGSLRPLIQKQVYIRLRNRETGLLMAVTGQLEDIKLMRVQGTEETDGVEQIWLFHEGHLRCKLLEECCLCPSGSMTMAGSRLGLSPEPSGRQHLWSITPDGLVHLVGPSGLLLDIKGGHNYDKSQVILNTYDPKKHSQQWDVEIL</sequence>
<feature type="compositionally biased region" description="Low complexity" evidence="3">
    <location>
        <begin position="1020"/>
        <end position="1035"/>
    </location>
</feature>
<dbReference type="OrthoDB" id="9895617at2759"/>
<organism evidence="5 6">
    <name type="scientific">Muraenolepis orangiensis</name>
    <name type="common">Patagonian moray cod</name>
    <dbReference type="NCBI Taxonomy" id="630683"/>
    <lineage>
        <taxon>Eukaryota</taxon>
        <taxon>Metazoa</taxon>
        <taxon>Chordata</taxon>
        <taxon>Craniata</taxon>
        <taxon>Vertebrata</taxon>
        <taxon>Euteleostomi</taxon>
        <taxon>Actinopterygii</taxon>
        <taxon>Neopterygii</taxon>
        <taxon>Teleostei</taxon>
        <taxon>Neoteleostei</taxon>
        <taxon>Acanthomorphata</taxon>
        <taxon>Zeiogadaria</taxon>
        <taxon>Gadariae</taxon>
        <taxon>Gadiformes</taxon>
        <taxon>Muraenolepidoidei</taxon>
        <taxon>Muraenolepididae</taxon>
        <taxon>Muraenolepis</taxon>
    </lineage>
</organism>
<proteinExistence type="inferred from homology"/>
<evidence type="ECO:0000256" key="2">
    <source>
        <dbReference type="ARBA" id="ARBA00022737"/>
    </source>
</evidence>
<feature type="compositionally biased region" description="Polar residues" evidence="3">
    <location>
        <begin position="1141"/>
        <end position="1152"/>
    </location>
</feature>
<feature type="compositionally biased region" description="Basic and acidic residues" evidence="3">
    <location>
        <begin position="915"/>
        <end position="924"/>
    </location>
</feature>
<evidence type="ECO:0000256" key="1">
    <source>
        <dbReference type="ARBA" id="ARBA00009646"/>
    </source>
</evidence>
<feature type="compositionally biased region" description="Basic and acidic residues" evidence="3">
    <location>
        <begin position="488"/>
        <end position="499"/>
    </location>
</feature>